<protein>
    <submittedName>
        <fullName evidence="9">Transport protein TRAPP II complex subunit family protein</fullName>
    </submittedName>
</protein>
<comment type="subcellular location">
    <subcellularLocation>
        <location evidence="1">Golgi apparatus</location>
    </subcellularLocation>
</comment>
<organism evidence="9 10">
    <name type="scientific">Candida parapsilosis</name>
    <name type="common">Yeast</name>
    <dbReference type="NCBI Taxonomy" id="5480"/>
    <lineage>
        <taxon>Eukaryota</taxon>
        <taxon>Fungi</taxon>
        <taxon>Dikarya</taxon>
        <taxon>Ascomycota</taxon>
        <taxon>Saccharomycotina</taxon>
        <taxon>Pichiomycetes</taxon>
        <taxon>Debaryomycetaceae</taxon>
        <taxon>Candida/Lodderomyces clade</taxon>
        <taxon>Candida</taxon>
    </lineage>
</organism>
<dbReference type="Pfam" id="PF26280">
    <property type="entry name" value="Ig_TRAPPC9-Trs120_2nd"/>
    <property type="match status" value="1"/>
</dbReference>
<feature type="region of interest" description="Disordered" evidence="3">
    <location>
        <begin position="211"/>
        <end position="231"/>
    </location>
</feature>
<sequence length="1263" mass="142285">MSNRYNFITPATVRILLVPINGCSLRDYNNYINLITSSVTDLRLLDLKGNANLHFFNPATFPDGRIIPEFTTTDDDSIYLHEFEPFRKTFIVLGIGGYRNDSEHLTHLKKLYPGAIVHSTIQFDAPESMISKSTADSYFHNGTSTHFSAIEGIFSEILDSFLIALDEYASAYSNISLRSPVSITDSHVLTKTINQAQKRLSSGSTSFRASFNGMPTDTPSTPKTSTTDKSKTHTKYTGRYLKLMGNLYLLTGKYTDALHSFTESITTLRRFDDFLWLGSALEGLALSIFLLSFVQANFQLNPMLGSWLQISKSSVSIDHSASKRSSVESNGSRATVVSPRPSLTASTAFPIGLTSSVDLNTLPVPEMLKVLLTKAIYFYGQSTDDPENMVPDVVYIECILRKLTLMIGYHLSAPLEEIVYGKITSDKVDNTFFSTQDILADVDKIFLLQLIDLNLLDQCHIYSYVAHVYHKLKFFRKEAFILRFHLIALVSQSKKSHDSKSIKELLADLFDLYDIGSEPDVSFLQSLPSKKTVELSLQLQVLKLALNSAEHINDMELALNICCLSLARYSHCIPAEGQIRLRNMIEKITNQSSLTVPHFDPFMVRKVKFVSTRQKDHLIPFVESEAESSKQSFFDPYHLKNDTVNLDRILIKDEIHQLKITLHNPFAFEIEINDLEVISEGAQVETLKPMTQQVIPSAQSSPALNKLRSNTKRNATTSNVAQITGQNTNIATISPMSSSTIVVSFKVLSMGEMKITGFTISVAGCEKQQFPIVDKLCSTNGLKLVSELDDDHVAHPNSFVFDTLYKYLKGELKDPRVMYRSLPLSVIRPQPVLKLVNLSIPNGCIMLLEGEQVEFEVKLINDSSEEINYLSFSFWDSAIDFLDRKLSQPHLNAFEIYDLEWSLLNFKSFRILNKNIIGETIKPGEEVSIQYLLTSRKLMRQSKIVLDYANRSNKQSFVKHLDVPIAVSVVPSLEVVGCDIISPFSSATLENDDLPVAIACVANYLKRVEDVSQYCLLVLDLRNSWTSALHCNLKFHDFKLSDLIESNKTVRYFIPVRKVSKVPQDPIPSLRKKQFIKDYDITAEEESQMIKMFWLKQIILEKLTGSWTVDDRHGLLDLRSLRFSPKMASILIINEVEVETAIALDGEDFKPGRIQNLQVDQFYTMRTTITNHTDHEISGFVRQLPLPATTSPAANLAKSLSIEKKILINGVLQQKFPTMAPSDSIHIDTSFVILEKGEYEWGTVVDLMTEQCISKNPSHITAT</sequence>
<dbReference type="InterPro" id="IPR058567">
    <property type="entry name" value="Ig_TRAPPC9_Trs120_3rd"/>
</dbReference>
<dbReference type="InterPro" id="IPR058568">
    <property type="entry name" value="Ig_TRAPPC9_Trs120_4th"/>
</dbReference>
<evidence type="ECO:0000313" key="10">
    <source>
        <dbReference type="Proteomes" id="UP000590412"/>
    </source>
</evidence>
<reference evidence="9" key="1">
    <citation type="submission" date="2020-03" db="EMBL/GenBank/DDBJ databases">
        <title>FDA dAtabase for Regulatory Grade micrObial Sequences (FDA-ARGOS): Supporting development and validation of Infectious Disease Dx tests.</title>
        <authorList>
            <person name="Campos J."/>
            <person name="Goldberg B."/>
            <person name="Tallon L."/>
            <person name="Sadzewicz L."/>
            <person name="Vavikolanu K."/>
            <person name="Mehta A."/>
            <person name="Aluvathingal J."/>
            <person name="Nadendla S."/>
            <person name="Nandy P."/>
            <person name="Geyer C."/>
            <person name="Yan Y."/>
            <person name="Sichtig H."/>
        </authorList>
    </citation>
    <scope>NUCLEOTIDE SEQUENCE [LARGE SCALE GENOMIC DNA]</scope>
    <source>
        <strain evidence="9">FDAARGOS_652</strain>
    </source>
</reference>
<dbReference type="Pfam" id="PF26254">
    <property type="entry name" value="Ig_TRAPPC9-Trs120_1st"/>
    <property type="match status" value="2"/>
</dbReference>
<dbReference type="Proteomes" id="UP000590412">
    <property type="component" value="Unassembled WGS sequence"/>
</dbReference>
<evidence type="ECO:0000259" key="4">
    <source>
        <dbReference type="Pfam" id="PF08626"/>
    </source>
</evidence>
<evidence type="ECO:0000256" key="3">
    <source>
        <dbReference type="SAM" id="MobiDB-lite"/>
    </source>
</evidence>
<accession>A0A8X7NP30</accession>
<dbReference type="Pfam" id="PF26283">
    <property type="entry name" value="Ig_TRAPPC9-Trs120_4th"/>
    <property type="match status" value="1"/>
</dbReference>
<evidence type="ECO:0000259" key="8">
    <source>
        <dbReference type="Pfam" id="PF26283"/>
    </source>
</evidence>
<gene>
    <name evidence="9" type="ORF">FOB60_000059</name>
</gene>
<proteinExistence type="predicted"/>
<evidence type="ECO:0000256" key="1">
    <source>
        <dbReference type="ARBA" id="ARBA00004555"/>
    </source>
</evidence>
<dbReference type="PANTHER" id="PTHR21512">
    <property type="entry name" value="TRAFFICKING PROTEIN PARTICLE COMPLEX SUBUNIT 9"/>
    <property type="match status" value="1"/>
</dbReference>
<feature type="domain" description="Trs120/TRAPPC9 TPR region" evidence="5">
    <location>
        <begin position="364"/>
        <end position="593"/>
    </location>
</feature>
<dbReference type="AlphaFoldDB" id="A0A8X7NP30"/>
<evidence type="ECO:0000259" key="6">
    <source>
        <dbReference type="Pfam" id="PF26254"/>
    </source>
</evidence>
<dbReference type="InterPro" id="IPR058563">
    <property type="entry name" value="Trs120_TRAPPC9_N"/>
</dbReference>
<dbReference type="Pfam" id="PF26282">
    <property type="entry name" value="Ig_TRAPPC9-Trs120_3rd"/>
    <property type="match status" value="1"/>
</dbReference>
<dbReference type="InterPro" id="IPR013935">
    <property type="entry name" value="Trs120_TRAPPC9"/>
</dbReference>
<feature type="domain" description="Trs120/TRAPPC9 third Ig-like" evidence="7">
    <location>
        <begin position="973"/>
        <end position="1131"/>
    </location>
</feature>
<feature type="compositionally biased region" description="Low complexity" evidence="3">
    <location>
        <begin position="215"/>
        <end position="225"/>
    </location>
</feature>
<feature type="domain" description="Trs120/TRAPPC9 first Ig-like" evidence="6">
    <location>
        <begin position="729"/>
        <end position="776"/>
    </location>
</feature>
<dbReference type="InterPro" id="IPR058564">
    <property type="entry name" value="TPR_TRAPPC9_Trs120"/>
</dbReference>
<dbReference type="InterPro" id="IPR058565">
    <property type="entry name" value="Ig_TRAPPC9_Trs120_1st"/>
</dbReference>
<evidence type="ECO:0000259" key="7">
    <source>
        <dbReference type="Pfam" id="PF26282"/>
    </source>
</evidence>
<evidence type="ECO:0000259" key="5">
    <source>
        <dbReference type="Pfam" id="PF26251"/>
    </source>
</evidence>
<dbReference type="Pfam" id="PF26251">
    <property type="entry name" value="TPR_TRAPPC9-Trs120"/>
    <property type="match status" value="1"/>
</dbReference>
<feature type="domain" description="Trs120/TRAPPC9 N-terminal" evidence="4">
    <location>
        <begin position="5"/>
        <end position="301"/>
    </location>
</feature>
<dbReference type="PANTHER" id="PTHR21512:SF5">
    <property type="entry name" value="TRAFFICKING PROTEIN PARTICLE COMPLEX SUBUNIT 9"/>
    <property type="match status" value="1"/>
</dbReference>
<dbReference type="Pfam" id="PF08626">
    <property type="entry name" value="TRAPPC9-Trs120"/>
    <property type="match status" value="1"/>
</dbReference>
<evidence type="ECO:0000313" key="9">
    <source>
        <dbReference type="EMBL" id="KAF6058477.1"/>
    </source>
</evidence>
<feature type="domain" description="Trs120/TRAPPC9 first Ig-like" evidence="6">
    <location>
        <begin position="624"/>
        <end position="688"/>
    </location>
</feature>
<comment type="caution">
    <text evidence="9">The sequence shown here is derived from an EMBL/GenBank/DDBJ whole genome shotgun (WGS) entry which is preliminary data.</text>
</comment>
<feature type="domain" description="Trs120/TRAPPC9 fourth Ig-like" evidence="8">
    <location>
        <begin position="1136"/>
        <end position="1262"/>
    </location>
</feature>
<name>A0A8X7NP30_CANPA</name>
<keyword evidence="2" id="KW-0333">Golgi apparatus</keyword>
<evidence type="ECO:0000256" key="2">
    <source>
        <dbReference type="ARBA" id="ARBA00023034"/>
    </source>
</evidence>
<dbReference type="EMBL" id="JABWAB010000001">
    <property type="protein sequence ID" value="KAF6058477.1"/>
    <property type="molecule type" value="Genomic_DNA"/>
</dbReference>
<dbReference type="GO" id="GO:0005802">
    <property type="term" value="C:trans-Golgi network"/>
    <property type="evidence" value="ECO:0007669"/>
    <property type="project" value="TreeGrafter"/>
</dbReference>